<dbReference type="Gene3D" id="1.20.5.1930">
    <property type="match status" value="1"/>
</dbReference>
<dbReference type="GO" id="GO:0046983">
    <property type="term" value="F:protein dimerization activity"/>
    <property type="evidence" value="ECO:0007669"/>
    <property type="project" value="InterPro"/>
</dbReference>
<evidence type="ECO:0000256" key="8">
    <source>
        <dbReference type="ARBA" id="ARBA00023012"/>
    </source>
</evidence>
<dbReference type="CDD" id="cd16917">
    <property type="entry name" value="HATPase_UhpB-NarQ-NarX-like"/>
    <property type="match status" value="1"/>
</dbReference>
<dbReference type="Pfam" id="PF07730">
    <property type="entry name" value="HisKA_3"/>
    <property type="match status" value="1"/>
</dbReference>
<evidence type="ECO:0000256" key="6">
    <source>
        <dbReference type="ARBA" id="ARBA00022777"/>
    </source>
</evidence>
<keyword evidence="4" id="KW-0808">Transferase</keyword>
<dbReference type="EMBL" id="CP073767">
    <property type="protein sequence ID" value="UWZ57743.1"/>
    <property type="molecule type" value="Genomic_DNA"/>
</dbReference>
<evidence type="ECO:0000313" key="14">
    <source>
        <dbReference type="Proteomes" id="UP001058003"/>
    </source>
</evidence>
<accession>A0A9Q9MFZ3</accession>
<dbReference type="EC" id="2.7.13.3" evidence="2"/>
<evidence type="ECO:0000256" key="4">
    <source>
        <dbReference type="ARBA" id="ARBA00022679"/>
    </source>
</evidence>
<dbReference type="OrthoDB" id="227596at2"/>
<evidence type="ECO:0000259" key="10">
    <source>
        <dbReference type="Pfam" id="PF02518"/>
    </source>
</evidence>
<keyword evidence="8" id="KW-0902">Two-component regulatory system</keyword>
<evidence type="ECO:0000256" key="1">
    <source>
        <dbReference type="ARBA" id="ARBA00000085"/>
    </source>
</evidence>
<dbReference type="GO" id="GO:0016020">
    <property type="term" value="C:membrane"/>
    <property type="evidence" value="ECO:0007669"/>
    <property type="project" value="InterPro"/>
</dbReference>
<dbReference type="InterPro" id="IPR050482">
    <property type="entry name" value="Sensor_HK_TwoCompSys"/>
</dbReference>
<dbReference type="InterPro" id="IPR011712">
    <property type="entry name" value="Sig_transdc_His_kin_sub3_dim/P"/>
</dbReference>
<dbReference type="KEGG" id="daur:Daura_17180"/>
<feature type="transmembrane region" description="Helical" evidence="9">
    <location>
        <begin position="19"/>
        <end position="37"/>
    </location>
</feature>
<dbReference type="SUPFAM" id="SSF55874">
    <property type="entry name" value="ATPase domain of HSP90 chaperone/DNA topoisomerase II/histidine kinase"/>
    <property type="match status" value="1"/>
</dbReference>
<dbReference type="Proteomes" id="UP001058003">
    <property type="component" value="Chromosome"/>
</dbReference>
<dbReference type="Pfam" id="PF23539">
    <property type="entry name" value="DUF7134"/>
    <property type="match status" value="1"/>
</dbReference>
<dbReference type="Gene3D" id="3.30.565.10">
    <property type="entry name" value="Histidine kinase-like ATPase, C-terminal domain"/>
    <property type="match status" value="1"/>
</dbReference>
<feature type="domain" description="DUF7134" evidence="12">
    <location>
        <begin position="17"/>
        <end position="157"/>
    </location>
</feature>
<feature type="transmembrane region" description="Helical" evidence="9">
    <location>
        <begin position="133"/>
        <end position="151"/>
    </location>
</feature>
<keyword evidence="14" id="KW-1185">Reference proteome</keyword>
<dbReference type="GO" id="GO:0000155">
    <property type="term" value="F:phosphorelay sensor kinase activity"/>
    <property type="evidence" value="ECO:0007669"/>
    <property type="project" value="InterPro"/>
</dbReference>
<dbReference type="InterPro" id="IPR055558">
    <property type="entry name" value="DUF7134"/>
</dbReference>
<evidence type="ECO:0000259" key="11">
    <source>
        <dbReference type="Pfam" id="PF07730"/>
    </source>
</evidence>
<keyword evidence="6 13" id="KW-0418">Kinase</keyword>
<evidence type="ECO:0000256" key="7">
    <source>
        <dbReference type="ARBA" id="ARBA00022840"/>
    </source>
</evidence>
<name>A0A9Q9MFZ3_9ACTN</name>
<keyword evidence="7" id="KW-0067">ATP-binding</keyword>
<reference evidence="13" key="1">
    <citation type="submission" date="2021-04" db="EMBL/GenBank/DDBJ databases">
        <title>Dactylosporangium aurantiacum NRRL B-8018 full assembly.</title>
        <authorList>
            <person name="Hartkoorn R.C."/>
            <person name="Beaudoing E."/>
            <person name="Hot D."/>
        </authorList>
    </citation>
    <scope>NUCLEOTIDE SEQUENCE</scope>
    <source>
        <strain evidence="13">NRRL B-8018</strain>
    </source>
</reference>
<dbReference type="AlphaFoldDB" id="A0A9Q9MFZ3"/>
<evidence type="ECO:0000256" key="2">
    <source>
        <dbReference type="ARBA" id="ARBA00012438"/>
    </source>
</evidence>
<evidence type="ECO:0000313" key="13">
    <source>
        <dbReference type="EMBL" id="UWZ57743.1"/>
    </source>
</evidence>
<dbReference type="PANTHER" id="PTHR24421:SF10">
    <property type="entry name" value="NITRATE_NITRITE SENSOR PROTEIN NARQ"/>
    <property type="match status" value="1"/>
</dbReference>
<dbReference type="GO" id="GO:0005524">
    <property type="term" value="F:ATP binding"/>
    <property type="evidence" value="ECO:0007669"/>
    <property type="project" value="UniProtKB-KW"/>
</dbReference>
<sequence length="382" mass="39520">MPGAVAASVGTVRLPLNTALVDVLLAAVLAGLSVATLAGQAGPADWRAAVLGVLTVAPLALRQRAPVLTMLVIVAALVAYSLAGFGDFPNGGIGMVVAMFTVATLRSRPVAAVMFATTVVATSIAFATAASAVVWSQVAQSLLVMLGAWVLGESTRRWARRAERLAAQAARLVAAERVRIARELHDIVAHHMSVISLQAGVAEYVLDTDLPTARTAIATVGGASRDALLDLRRLLDVLRVDDVDGAQLAPQPGLAQLDDLVERVRGAGLPVEVAVAGTPRPLPPGPDLCAYRVVQESLTNVLKHAGPATARVHVEHGDRTLTVRVTDDGAGRPPQRGHRSPTAHGILGMRERAELYGGVLTAGPAAGGGFAVELRLPVEVGP</sequence>
<gene>
    <name evidence="13" type="ORF">Daura_17180</name>
</gene>
<dbReference type="InterPro" id="IPR036890">
    <property type="entry name" value="HATPase_C_sf"/>
</dbReference>
<feature type="domain" description="Signal transduction histidine kinase subgroup 3 dimerisation and phosphoacceptor" evidence="11">
    <location>
        <begin position="176"/>
        <end position="240"/>
    </location>
</feature>
<keyword evidence="3" id="KW-0597">Phosphoprotein</keyword>
<keyword evidence="9" id="KW-0472">Membrane</keyword>
<feature type="transmembrane region" description="Helical" evidence="9">
    <location>
        <begin position="67"/>
        <end position="88"/>
    </location>
</feature>
<dbReference type="InterPro" id="IPR003594">
    <property type="entry name" value="HATPase_dom"/>
</dbReference>
<feature type="domain" description="Histidine kinase/HSP90-like ATPase" evidence="10">
    <location>
        <begin position="291"/>
        <end position="379"/>
    </location>
</feature>
<evidence type="ECO:0000259" key="12">
    <source>
        <dbReference type="Pfam" id="PF23539"/>
    </source>
</evidence>
<keyword evidence="5" id="KW-0547">Nucleotide-binding</keyword>
<evidence type="ECO:0000256" key="5">
    <source>
        <dbReference type="ARBA" id="ARBA00022741"/>
    </source>
</evidence>
<keyword evidence="9" id="KW-0812">Transmembrane</keyword>
<dbReference type="PANTHER" id="PTHR24421">
    <property type="entry name" value="NITRATE/NITRITE SENSOR PROTEIN NARX-RELATED"/>
    <property type="match status" value="1"/>
</dbReference>
<evidence type="ECO:0000256" key="9">
    <source>
        <dbReference type="SAM" id="Phobius"/>
    </source>
</evidence>
<dbReference type="Pfam" id="PF02518">
    <property type="entry name" value="HATPase_c"/>
    <property type="match status" value="1"/>
</dbReference>
<feature type="transmembrane region" description="Helical" evidence="9">
    <location>
        <begin position="109"/>
        <end position="127"/>
    </location>
</feature>
<keyword evidence="9" id="KW-1133">Transmembrane helix</keyword>
<comment type="catalytic activity">
    <reaction evidence="1">
        <text>ATP + protein L-histidine = ADP + protein N-phospho-L-histidine.</text>
        <dbReference type="EC" id="2.7.13.3"/>
    </reaction>
</comment>
<protein>
    <recommendedName>
        <fullName evidence="2">histidine kinase</fullName>
        <ecNumber evidence="2">2.7.13.3</ecNumber>
    </recommendedName>
</protein>
<proteinExistence type="predicted"/>
<evidence type="ECO:0000256" key="3">
    <source>
        <dbReference type="ARBA" id="ARBA00022553"/>
    </source>
</evidence>
<organism evidence="13 14">
    <name type="scientific">Dactylosporangium aurantiacum</name>
    <dbReference type="NCBI Taxonomy" id="35754"/>
    <lineage>
        <taxon>Bacteria</taxon>
        <taxon>Bacillati</taxon>
        <taxon>Actinomycetota</taxon>
        <taxon>Actinomycetes</taxon>
        <taxon>Micromonosporales</taxon>
        <taxon>Micromonosporaceae</taxon>
        <taxon>Dactylosporangium</taxon>
    </lineage>
</organism>